<evidence type="ECO:0000259" key="1">
    <source>
        <dbReference type="Pfam" id="PF13480"/>
    </source>
</evidence>
<dbReference type="Proteomes" id="UP000240418">
    <property type="component" value="Unassembled WGS sequence"/>
</dbReference>
<dbReference type="GO" id="GO:0016740">
    <property type="term" value="F:transferase activity"/>
    <property type="evidence" value="ECO:0007669"/>
    <property type="project" value="UniProtKB-KW"/>
</dbReference>
<protein>
    <submittedName>
        <fullName evidence="2">Acetyltransferase (GNAT) family protein</fullName>
    </submittedName>
</protein>
<organism evidence="2 3">
    <name type="scientific">Shimia abyssi</name>
    <dbReference type="NCBI Taxonomy" id="1662395"/>
    <lineage>
        <taxon>Bacteria</taxon>
        <taxon>Pseudomonadati</taxon>
        <taxon>Pseudomonadota</taxon>
        <taxon>Alphaproteobacteria</taxon>
        <taxon>Rhodobacterales</taxon>
        <taxon>Roseobacteraceae</taxon>
    </lineage>
</organism>
<accession>A0A2P8F611</accession>
<gene>
    <name evidence="2" type="ORF">CLV88_12010</name>
</gene>
<evidence type="ECO:0000313" key="3">
    <source>
        <dbReference type="Proteomes" id="UP000240418"/>
    </source>
</evidence>
<dbReference type="Pfam" id="PF13480">
    <property type="entry name" value="Acetyltransf_6"/>
    <property type="match status" value="1"/>
</dbReference>
<evidence type="ECO:0000313" key="2">
    <source>
        <dbReference type="EMBL" id="PSL17158.1"/>
    </source>
</evidence>
<feature type="domain" description="BioF2-like acetyltransferase" evidence="1">
    <location>
        <begin position="16"/>
        <end position="161"/>
    </location>
</feature>
<keyword evidence="3" id="KW-1185">Reference proteome</keyword>
<dbReference type="EMBL" id="PYGJ01000020">
    <property type="protein sequence ID" value="PSL17158.1"/>
    <property type="molecule type" value="Genomic_DNA"/>
</dbReference>
<sequence length="235" mass="25935">MPVLDDVETYIAGLGRSTRKGLRRDMRAAKAAGIETRVITEARERVMVRKKMLGLYAEKWATAKTASQLTELVRRYDAFLKRAEAIGALLLLAAFDGARMVCATAHVADEASRTMISLLEGRVADEKRFSPGMVLHLTAMEYAIANGFETYDMGYGNSEYKYQLGATDTRLGYVLIDRSDRSELGLFDAEQVPAAMHWSNGCCTKARLSAHRPLSRRCGRSLEGGGKICDAVNLD</sequence>
<proteinExistence type="predicted"/>
<reference evidence="2 3" key="1">
    <citation type="submission" date="2018-03" db="EMBL/GenBank/DDBJ databases">
        <title>Genomic Encyclopedia of Archaeal and Bacterial Type Strains, Phase II (KMG-II): from individual species to whole genera.</title>
        <authorList>
            <person name="Goeker M."/>
        </authorList>
    </citation>
    <scope>NUCLEOTIDE SEQUENCE [LARGE SCALE GENOMIC DNA]</scope>
    <source>
        <strain evidence="2 3">DSM 100673</strain>
    </source>
</reference>
<dbReference type="Gene3D" id="3.40.630.30">
    <property type="match status" value="1"/>
</dbReference>
<comment type="caution">
    <text evidence="2">The sequence shown here is derived from an EMBL/GenBank/DDBJ whole genome shotgun (WGS) entry which is preliminary data.</text>
</comment>
<dbReference type="AlphaFoldDB" id="A0A2P8F611"/>
<dbReference type="SUPFAM" id="SSF55729">
    <property type="entry name" value="Acyl-CoA N-acyltransferases (Nat)"/>
    <property type="match status" value="1"/>
</dbReference>
<name>A0A2P8F611_9RHOB</name>
<keyword evidence="2" id="KW-0808">Transferase</keyword>
<dbReference type="InterPro" id="IPR016181">
    <property type="entry name" value="Acyl_CoA_acyltransferase"/>
</dbReference>
<dbReference type="InterPro" id="IPR038740">
    <property type="entry name" value="BioF2-like_GNAT_dom"/>
</dbReference>